<feature type="region of interest" description="Disordered" evidence="1">
    <location>
        <begin position="1"/>
        <end position="84"/>
    </location>
</feature>
<feature type="compositionally biased region" description="Basic and acidic residues" evidence="1">
    <location>
        <begin position="50"/>
        <end position="84"/>
    </location>
</feature>
<keyword evidence="3" id="KW-1185">Reference proteome</keyword>
<dbReference type="EMBL" id="JANPWB010000009">
    <property type="protein sequence ID" value="KAJ1151354.1"/>
    <property type="molecule type" value="Genomic_DNA"/>
</dbReference>
<dbReference type="AlphaFoldDB" id="A0AAV7RJF9"/>
<proteinExistence type="predicted"/>
<comment type="caution">
    <text evidence="2">The sequence shown here is derived from an EMBL/GenBank/DDBJ whole genome shotgun (WGS) entry which is preliminary data.</text>
</comment>
<gene>
    <name evidence="2" type="ORF">NDU88_004136</name>
</gene>
<organism evidence="2 3">
    <name type="scientific">Pleurodeles waltl</name>
    <name type="common">Iberian ribbed newt</name>
    <dbReference type="NCBI Taxonomy" id="8319"/>
    <lineage>
        <taxon>Eukaryota</taxon>
        <taxon>Metazoa</taxon>
        <taxon>Chordata</taxon>
        <taxon>Craniata</taxon>
        <taxon>Vertebrata</taxon>
        <taxon>Euteleostomi</taxon>
        <taxon>Amphibia</taxon>
        <taxon>Batrachia</taxon>
        <taxon>Caudata</taxon>
        <taxon>Salamandroidea</taxon>
        <taxon>Salamandridae</taxon>
        <taxon>Pleurodelinae</taxon>
        <taxon>Pleurodeles</taxon>
    </lineage>
</organism>
<accession>A0AAV7RJF9</accession>
<protein>
    <submittedName>
        <fullName evidence="2">Uncharacterized protein</fullName>
    </submittedName>
</protein>
<dbReference type="Proteomes" id="UP001066276">
    <property type="component" value="Chromosome 5"/>
</dbReference>
<sequence length="84" mass="9775">MTAPTTRGFGADGKVPEPRWTVSRAYISKSAKRNRKKKHTRKHSLRRKMPRDNRRSENDVDGRTPQDSKRSVNAEDEKMLLPTR</sequence>
<evidence type="ECO:0000313" key="2">
    <source>
        <dbReference type="EMBL" id="KAJ1151354.1"/>
    </source>
</evidence>
<name>A0AAV7RJF9_PLEWA</name>
<feature type="compositionally biased region" description="Basic residues" evidence="1">
    <location>
        <begin position="30"/>
        <end position="49"/>
    </location>
</feature>
<evidence type="ECO:0000256" key="1">
    <source>
        <dbReference type="SAM" id="MobiDB-lite"/>
    </source>
</evidence>
<reference evidence="2" key="1">
    <citation type="journal article" date="2022" name="bioRxiv">
        <title>Sequencing and chromosome-scale assembly of the giantPleurodeles waltlgenome.</title>
        <authorList>
            <person name="Brown T."/>
            <person name="Elewa A."/>
            <person name="Iarovenko S."/>
            <person name="Subramanian E."/>
            <person name="Araus A.J."/>
            <person name="Petzold A."/>
            <person name="Susuki M."/>
            <person name="Suzuki K.-i.T."/>
            <person name="Hayashi T."/>
            <person name="Toyoda A."/>
            <person name="Oliveira C."/>
            <person name="Osipova E."/>
            <person name="Leigh N.D."/>
            <person name="Simon A."/>
            <person name="Yun M.H."/>
        </authorList>
    </citation>
    <scope>NUCLEOTIDE SEQUENCE</scope>
    <source>
        <strain evidence="2">20211129_DDA</strain>
        <tissue evidence="2">Liver</tissue>
    </source>
</reference>
<evidence type="ECO:0000313" key="3">
    <source>
        <dbReference type="Proteomes" id="UP001066276"/>
    </source>
</evidence>